<evidence type="ECO:0000256" key="3">
    <source>
        <dbReference type="ARBA" id="ARBA00022801"/>
    </source>
</evidence>
<accession>A0A256VLI6</accession>
<dbReference type="InterPro" id="IPR000064">
    <property type="entry name" value="NLP_P60_dom"/>
</dbReference>
<protein>
    <recommendedName>
        <fullName evidence="6">NlpC/P60 domain-containing protein</fullName>
    </recommendedName>
</protein>
<keyword evidence="3" id="KW-0378">Hydrolase</keyword>
<feature type="domain" description="NlpC/P60" evidence="6">
    <location>
        <begin position="393"/>
        <end position="514"/>
    </location>
</feature>
<dbReference type="PANTHER" id="PTHR47359:SF3">
    <property type="entry name" value="NLP_P60 DOMAIN-CONTAINING PROTEIN-RELATED"/>
    <property type="match status" value="1"/>
</dbReference>
<dbReference type="GO" id="GO:0008234">
    <property type="term" value="F:cysteine-type peptidase activity"/>
    <property type="evidence" value="ECO:0007669"/>
    <property type="project" value="UniProtKB-KW"/>
</dbReference>
<dbReference type="InterPro" id="IPR023346">
    <property type="entry name" value="Lysozyme-like_dom_sf"/>
</dbReference>
<sequence>MTKKYAERCVFIETKDAKQAYRINWQDLHDSFKKNYQLNSNYEISFTLTRAKGYEKVFDAAQAKCGVMYADQWYNIQQREPKLDEQGFLTMQVTCTHTLVDMLKNVRIDPQEPTEQNPDKSGNDSSSDDSSSDDNPQPGTVIKRTAEQQLTTLDACMHKFLDNNNQGVKYELHGNFPQVAIECTGSLYEWLNSNLKTFSAYWIPDGYTVKIYDLASLRHQTGRQLRYMYNINSVDIQENDTSIVNDCWVYGGKVEADTTTVSGGGNGITEPQNGDWTPVIKNAASLTGQQLSDSDIALVKAQINLESSGREDVTGGTDGLSDGPAIGLLQFKQATFNYYCRPPYTNIRHGLDQLIALFNVPNWRNQITGRHGWSPFGAPVSKAQITALSATSTGRSQQIIDYCKSFVGKVPYVWGGSTPSGWDCSGFACYVLNHFGINTPRTNTVGLEGKGTIVNPPYQTGDLLFWGARGGSYHVSIAMDSTWRVGADNYQDGTVYRTIASWPPQFAVRVPGFADGNVNSGSSDESTTTTTTSASYYSLVYHYQDQDSIKKYGLHCGAPITMDSIYDMNALKTYVENTVQHNPEFSLTVSNVDEQGYQLGDVVRLIVPTMNINTDMTLVGIEGNDNILHPHADKTLTFNNTGLAMKDVNIALFNAIKDTNANVQALDIFGGTGARKEDHFANENNKKSDQPVIIYNEAQIKQMEEINNSVGR</sequence>
<keyword evidence="2" id="KW-0645">Protease</keyword>
<dbReference type="InterPro" id="IPR051794">
    <property type="entry name" value="PG_Endopeptidase_C40"/>
</dbReference>
<evidence type="ECO:0000256" key="5">
    <source>
        <dbReference type="SAM" id="MobiDB-lite"/>
    </source>
</evidence>
<feature type="region of interest" description="Disordered" evidence="5">
    <location>
        <begin position="107"/>
        <end position="140"/>
    </location>
</feature>
<name>A0A256VLI6_LIMRT</name>
<evidence type="ECO:0000313" key="7">
    <source>
        <dbReference type="EMBL" id="OYT04478.1"/>
    </source>
</evidence>
<dbReference type="PANTHER" id="PTHR47359">
    <property type="entry name" value="PEPTIDOGLYCAN DL-ENDOPEPTIDASE CWLO"/>
    <property type="match status" value="1"/>
</dbReference>
<gene>
    <name evidence="7" type="ORF">CBG21_02810</name>
</gene>
<keyword evidence="4" id="KW-0788">Thiol protease</keyword>
<dbReference type="AlphaFoldDB" id="A0A256VLI6"/>
<reference evidence="7 8" key="2">
    <citation type="submission" date="2017-09" db="EMBL/GenBank/DDBJ databases">
        <title>Tripartite evolution among Lactobacillus johnsonii, Lactobacillus taiwanensis, Lactobacillus reuteri and their rodent host.</title>
        <authorList>
            <person name="Wang T."/>
            <person name="Knowles S."/>
            <person name="Cheng C."/>
        </authorList>
    </citation>
    <scope>NUCLEOTIDE SEQUENCE [LARGE SCALE GENOMIC DNA]</scope>
    <source>
        <strain evidence="7 8">103v</strain>
    </source>
</reference>
<dbReference type="Pfam" id="PF18994">
    <property type="entry name" value="Prophage_tailD1"/>
    <property type="match status" value="1"/>
</dbReference>
<dbReference type="Gene3D" id="3.55.50.40">
    <property type="match status" value="1"/>
</dbReference>
<organism evidence="7 8">
    <name type="scientific">Limosilactobacillus reuteri</name>
    <name type="common">Lactobacillus reuteri</name>
    <dbReference type="NCBI Taxonomy" id="1598"/>
    <lineage>
        <taxon>Bacteria</taxon>
        <taxon>Bacillati</taxon>
        <taxon>Bacillota</taxon>
        <taxon>Bacilli</taxon>
        <taxon>Lactobacillales</taxon>
        <taxon>Lactobacillaceae</taxon>
        <taxon>Limosilactobacillus</taxon>
    </lineage>
</organism>
<evidence type="ECO:0000256" key="2">
    <source>
        <dbReference type="ARBA" id="ARBA00022670"/>
    </source>
</evidence>
<dbReference type="RefSeq" id="WP_094504017.1">
    <property type="nucleotide sequence ID" value="NZ_NGPH01000018.1"/>
</dbReference>
<dbReference type="GO" id="GO:0006508">
    <property type="term" value="P:proteolysis"/>
    <property type="evidence" value="ECO:0007669"/>
    <property type="project" value="UniProtKB-KW"/>
</dbReference>
<dbReference type="SUPFAM" id="SSF53955">
    <property type="entry name" value="Lysozyme-like"/>
    <property type="match status" value="1"/>
</dbReference>
<evidence type="ECO:0000256" key="4">
    <source>
        <dbReference type="ARBA" id="ARBA00022807"/>
    </source>
</evidence>
<comment type="similarity">
    <text evidence="1">Belongs to the peptidase C40 family.</text>
</comment>
<dbReference type="Gene3D" id="3.90.1720.10">
    <property type="entry name" value="endopeptidase domain like (from Nostoc punctiforme)"/>
    <property type="match status" value="1"/>
</dbReference>
<dbReference type="Gene3D" id="6.20.110.10">
    <property type="match status" value="1"/>
</dbReference>
<dbReference type="SUPFAM" id="SSF54001">
    <property type="entry name" value="Cysteine proteinases"/>
    <property type="match status" value="1"/>
</dbReference>
<evidence type="ECO:0000313" key="8">
    <source>
        <dbReference type="Proteomes" id="UP000216122"/>
    </source>
</evidence>
<dbReference type="InterPro" id="IPR010572">
    <property type="entry name" value="Tail_dom"/>
</dbReference>
<evidence type="ECO:0000256" key="1">
    <source>
        <dbReference type="ARBA" id="ARBA00007074"/>
    </source>
</evidence>
<dbReference type="InterPro" id="IPR038765">
    <property type="entry name" value="Papain-like_cys_pep_sf"/>
</dbReference>
<comment type="caution">
    <text evidence="7">The sequence shown here is derived from an EMBL/GenBank/DDBJ whole genome shotgun (WGS) entry which is preliminary data.</text>
</comment>
<evidence type="ECO:0000259" key="6">
    <source>
        <dbReference type="PROSITE" id="PS51935"/>
    </source>
</evidence>
<dbReference type="Pfam" id="PF00877">
    <property type="entry name" value="NLPC_P60"/>
    <property type="match status" value="1"/>
</dbReference>
<dbReference type="InterPro" id="IPR044051">
    <property type="entry name" value="Prophage_tail_N"/>
</dbReference>
<dbReference type="Pfam" id="PF06605">
    <property type="entry name" value="Prophage_tail"/>
    <property type="match status" value="1"/>
</dbReference>
<dbReference type="PROSITE" id="PS51935">
    <property type="entry name" value="NLPC_P60"/>
    <property type="match status" value="1"/>
</dbReference>
<dbReference type="Proteomes" id="UP000216122">
    <property type="component" value="Unassembled WGS sequence"/>
</dbReference>
<reference evidence="8" key="1">
    <citation type="submission" date="2017-05" db="EMBL/GenBank/DDBJ databases">
        <authorList>
            <person name="Lin X.B."/>
            <person name="Stothard P."/>
            <person name="Tasseva G."/>
            <person name="Walter J."/>
        </authorList>
    </citation>
    <scope>NUCLEOTIDE SEQUENCE [LARGE SCALE GENOMIC DNA]</scope>
    <source>
        <strain evidence="8">103v</strain>
    </source>
</reference>
<dbReference type="EMBL" id="NGQC01000021">
    <property type="protein sequence ID" value="OYT04478.1"/>
    <property type="molecule type" value="Genomic_DNA"/>
</dbReference>
<proteinExistence type="inferred from homology"/>